<proteinExistence type="predicted"/>
<evidence type="ECO:0000313" key="2">
    <source>
        <dbReference type="EMBL" id="RLE45591.1"/>
    </source>
</evidence>
<accession>A0A497EJT3</accession>
<sequence length="118" mass="13121">MDTLLDNVIGFATIIAISILCLGGVLEFQSRIIANTTKYNALMEKAVNLKKILYTTRRLNHAEITNLLSNASANSYILCKINNSLELEVVEGKTPRKPYADRLVVPVGKSLILVVFLW</sequence>
<reference evidence="2 3" key="1">
    <citation type="submission" date="2018-06" db="EMBL/GenBank/DDBJ databases">
        <title>Extensive metabolic versatility and redundancy in microbially diverse, dynamic hydrothermal sediments.</title>
        <authorList>
            <person name="Dombrowski N."/>
            <person name="Teske A."/>
            <person name="Baker B.J."/>
        </authorList>
    </citation>
    <scope>NUCLEOTIDE SEQUENCE [LARGE SCALE GENOMIC DNA]</scope>
    <source>
        <strain evidence="2">B66_G16</strain>
    </source>
</reference>
<dbReference type="EMBL" id="QMQV01000244">
    <property type="protein sequence ID" value="RLE45591.1"/>
    <property type="molecule type" value="Genomic_DNA"/>
</dbReference>
<gene>
    <name evidence="2" type="ORF">DRJ31_11065</name>
</gene>
<dbReference type="AlphaFoldDB" id="A0A497EJT3"/>
<organism evidence="2 3">
    <name type="scientific">Thermoproteota archaeon</name>
    <dbReference type="NCBI Taxonomy" id="2056631"/>
    <lineage>
        <taxon>Archaea</taxon>
        <taxon>Thermoproteota</taxon>
    </lineage>
</organism>
<dbReference type="Proteomes" id="UP000278475">
    <property type="component" value="Unassembled WGS sequence"/>
</dbReference>
<evidence type="ECO:0000256" key="1">
    <source>
        <dbReference type="SAM" id="Phobius"/>
    </source>
</evidence>
<name>A0A497EJT3_9CREN</name>
<keyword evidence="1" id="KW-1133">Transmembrane helix</keyword>
<keyword evidence="1" id="KW-0472">Membrane</keyword>
<comment type="caution">
    <text evidence="2">The sequence shown here is derived from an EMBL/GenBank/DDBJ whole genome shotgun (WGS) entry which is preliminary data.</text>
</comment>
<feature type="transmembrane region" description="Helical" evidence="1">
    <location>
        <begin position="6"/>
        <end position="28"/>
    </location>
</feature>
<evidence type="ECO:0000313" key="3">
    <source>
        <dbReference type="Proteomes" id="UP000278475"/>
    </source>
</evidence>
<keyword evidence="1" id="KW-0812">Transmembrane</keyword>
<protein>
    <submittedName>
        <fullName evidence="2">Uncharacterized protein</fullName>
    </submittedName>
</protein>